<evidence type="ECO:0000313" key="2">
    <source>
        <dbReference type="EMBL" id="OAT81278.1"/>
    </source>
</evidence>
<feature type="transmembrane region" description="Helical" evidence="1">
    <location>
        <begin position="122"/>
        <end position="141"/>
    </location>
</feature>
<name>A0A1B7LDU3_9FIRM</name>
<gene>
    <name evidence="2" type="ORF">A6M21_00330</name>
</gene>
<dbReference type="RefSeq" id="WP_066668813.1">
    <property type="nucleotide sequence ID" value="NZ_LYVF01000165.1"/>
</dbReference>
<keyword evidence="3" id="KW-1185">Reference proteome</keyword>
<organism evidence="2 3">
    <name type="scientific">Desulfotomaculum copahuensis</name>
    <dbReference type="NCBI Taxonomy" id="1838280"/>
    <lineage>
        <taxon>Bacteria</taxon>
        <taxon>Bacillati</taxon>
        <taxon>Bacillota</taxon>
        <taxon>Clostridia</taxon>
        <taxon>Eubacteriales</taxon>
        <taxon>Desulfotomaculaceae</taxon>
        <taxon>Desulfotomaculum</taxon>
    </lineage>
</organism>
<proteinExistence type="predicted"/>
<keyword evidence="1" id="KW-0812">Transmembrane</keyword>
<dbReference type="Proteomes" id="UP000078532">
    <property type="component" value="Unassembled WGS sequence"/>
</dbReference>
<reference evidence="2 3" key="1">
    <citation type="submission" date="2016-04" db="EMBL/GenBank/DDBJ databases">
        <authorList>
            <person name="Evans L.H."/>
            <person name="Alamgir A."/>
            <person name="Owens N."/>
            <person name="Weber N.D."/>
            <person name="Virtaneva K."/>
            <person name="Barbian K."/>
            <person name="Babar A."/>
            <person name="Rosenke K."/>
        </authorList>
    </citation>
    <scope>NUCLEOTIDE SEQUENCE [LARGE SCALE GENOMIC DNA]</scope>
    <source>
        <strain evidence="2 3">LMa1</strain>
    </source>
</reference>
<accession>A0A1B7LDU3</accession>
<protein>
    <submittedName>
        <fullName evidence="2">Uncharacterized protein</fullName>
    </submittedName>
</protein>
<dbReference type="OrthoDB" id="1724157at2"/>
<feature type="transmembrane region" description="Helical" evidence="1">
    <location>
        <begin position="57"/>
        <end position="79"/>
    </location>
</feature>
<evidence type="ECO:0000256" key="1">
    <source>
        <dbReference type="SAM" id="Phobius"/>
    </source>
</evidence>
<dbReference type="AlphaFoldDB" id="A0A1B7LDU3"/>
<comment type="caution">
    <text evidence="2">The sequence shown here is derived from an EMBL/GenBank/DDBJ whole genome shotgun (WGS) entry which is preliminary data.</text>
</comment>
<evidence type="ECO:0000313" key="3">
    <source>
        <dbReference type="Proteomes" id="UP000078532"/>
    </source>
</evidence>
<dbReference type="STRING" id="1838280.A6M21_00330"/>
<sequence>MPWVIAFAIGWLLFFAFLDRRRIWAALAGGLVAVALQLVVDGISLHLDLYRVHHPVLTLLGSSVFFTFGPTITVGALFGQCLPVNRWWQGINILVFAGLFLMEEHMLMLTGSLGYTRWCHGASFYVNVLVFTFITWVVDSLRTLAPELFRRSVSKETG</sequence>
<dbReference type="EMBL" id="LYVF01000165">
    <property type="protein sequence ID" value="OAT81278.1"/>
    <property type="molecule type" value="Genomic_DNA"/>
</dbReference>
<feature type="transmembrane region" description="Helical" evidence="1">
    <location>
        <begin position="86"/>
        <end position="102"/>
    </location>
</feature>
<keyword evidence="1" id="KW-1133">Transmembrane helix</keyword>
<keyword evidence="1" id="KW-0472">Membrane</keyword>